<organism evidence="1 2">
    <name type="scientific">Aspergillus nomiae NRRL (strain ATCC 15546 / NRRL 13137 / CBS 260.88 / M93)</name>
    <dbReference type="NCBI Taxonomy" id="1509407"/>
    <lineage>
        <taxon>Eukaryota</taxon>
        <taxon>Fungi</taxon>
        <taxon>Dikarya</taxon>
        <taxon>Ascomycota</taxon>
        <taxon>Pezizomycotina</taxon>
        <taxon>Eurotiomycetes</taxon>
        <taxon>Eurotiomycetidae</taxon>
        <taxon>Eurotiales</taxon>
        <taxon>Aspergillaceae</taxon>
        <taxon>Aspergillus</taxon>
        <taxon>Aspergillus subgen. Circumdati</taxon>
    </lineage>
</organism>
<sequence>LVLRASRSRERNKSLLRTALRYFHDIQRATSYERKGGGLPYRPQRYLQYLNKLIYCYCQFQYTSPKPKPNRVNAAHLVDSAQAR</sequence>
<reference evidence="1 2" key="1">
    <citation type="submission" date="2014-06" db="EMBL/GenBank/DDBJ databases">
        <title>The Genome of the Aflatoxigenic Filamentous Fungus Aspergillus nomius.</title>
        <authorList>
            <person name="Moore M.G."/>
            <person name="Shannon B.M."/>
            <person name="Brian M.M."/>
        </authorList>
    </citation>
    <scope>NUCLEOTIDE SEQUENCE [LARGE SCALE GENOMIC DNA]</scope>
    <source>
        <strain evidence="1 2">NRRL 13137</strain>
    </source>
</reference>
<name>A0A0L1IZL9_ASPN3</name>
<keyword evidence="2" id="KW-1185">Reference proteome</keyword>
<gene>
    <name evidence="1" type="ORF">ANOM_006539</name>
</gene>
<feature type="non-terminal residue" evidence="1">
    <location>
        <position position="1"/>
    </location>
</feature>
<dbReference type="GeneID" id="26808343"/>
<evidence type="ECO:0000313" key="2">
    <source>
        <dbReference type="Proteomes" id="UP000037505"/>
    </source>
</evidence>
<dbReference type="EMBL" id="JNOM01000178">
    <property type="protein sequence ID" value="KNG84996.1"/>
    <property type="molecule type" value="Genomic_DNA"/>
</dbReference>
<comment type="caution">
    <text evidence="1">The sequence shown here is derived from an EMBL/GenBank/DDBJ whole genome shotgun (WGS) entry which is preliminary data.</text>
</comment>
<evidence type="ECO:0000313" key="1">
    <source>
        <dbReference type="EMBL" id="KNG84996.1"/>
    </source>
</evidence>
<accession>A0A0L1IZL9</accession>
<protein>
    <submittedName>
        <fullName evidence="1">Uncharacterized protein</fullName>
    </submittedName>
</protein>
<dbReference type="RefSeq" id="XP_015405919.1">
    <property type="nucleotide sequence ID" value="XM_015551795.1"/>
</dbReference>
<proteinExistence type="predicted"/>
<dbReference type="Proteomes" id="UP000037505">
    <property type="component" value="Unassembled WGS sequence"/>
</dbReference>
<dbReference type="AlphaFoldDB" id="A0A0L1IZL9"/>